<sequence length="532" mass="58704">MRYAFRTFLPGQFKVLALMVIVMFISATAPVAASLPATAPTADAATAPTADAATAPTADAVTEPAFLNVNPGIRIECGYSEVVALLRILSTASGIGRGSEALAAPFLGSEGIVNDFGAIMKSVNQGFYLLPGEGKASEREFRSTLDALMILASAARDLDEFMFTAQAVIPGKVAVNFRRVLESGLKLYGEIYGPSDTLTELHALKQKRKSDAEGFLAKVESMMVSVVPERAIRVMVVPVIHPGKKSGDEGKSHKFNLRSQSLGTLQILEVVRGGSAVDQLDVLIHEVCHYLFRHSSKMDDLLGRMKTLDQPWGAIAAVYFEEALVTALGNGLAPKYLEFVRKGDKSWYADEMIDGFARALYPDVEELFNNKRILNQDFAVRATELFKNRFPAALSSPAVILKEITIFFQAHSDLKKEMIHIFQRRAGSTSIMVSSPIDHPISREMFMERSGTMIFLLRHDEFDSLKGYDFQWFSDQNFSEKSGNIPMAAGRLENGKGVFVLVFDNLEELDQMVEHLGAMEKIPAEWIRVFRP</sequence>
<evidence type="ECO:0000313" key="2">
    <source>
        <dbReference type="EMBL" id="PKK88929.1"/>
    </source>
</evidence>
<evidence type="ECO:0000313" key="3">
    <source>
        <dbReference type="Proteomes" id="UP000233256"/>
    </source>
</evidence>
<evidence type="ECO:0000256" key="1">
    <source>
        <dbReference type="SAM" id="SignalP"/>
    </source>
</evidence>
<comment type="caution">
    <text evidence="2">The sequence shown here is derived from an EMBL/GenBank/DDBJ whole genome shotgun (WGS) entry which is preliminary data.</text>
</comment>
<proteinExistence type="predicted"/>
<dbReference type="Proteomes" id="UP000233256">
    <property type="component" value="Unassembled WGS sequence"/>
</dbReference>
<evidence type="ECO:0008006" key="4">
    <source>
        <dbReference type="Google" id="ProtNLM"/>
    </source>
</evidence>
<reference evidence="2 3" key="1">
    <citation type="journal article" date="2017" name="ISME J.">
        <title>Potential for microbial H2 and metal transformations associated with novel bacteria and archaea in deep terrestrial subsurface sediments.</title>
        <authorList>
            <person name="Hernsdorf A.W."/>
            <person name="Amano Y."/>
            <person name="Miyakawa K."/>
            <person name="Ise K."/>
            <person name="Suzuki Y."/>
            <person name="Anantharaman K."/>
            <person name="Probst A."/>
            <person name="Burstein D."/>
            <person name="Thomas B.C."/>
            <person name="Banfield J.F."/>
        </authorList>
    </citation>
    <scope>NUCLEOTIDE SEQUENCE [LARGE SCALE GENOMIC DNA]</scope>
    <source>
        <strain evidence="2">HGW-Wallbacteria-1</strain>
    </source>
</reference>
<dbReference type="EMBL" id="PGXC01000030">
    <property type="protein sequence ID" value="PKK88929.1"/>
    <property type="molecule type" value="Genomic_DNA"/>
</dbReference>
<protein>
    <recommendedName>
        <fullName evidence="4">DUF1570 domain-containing protein</fullName>
    </recommendedName>
</protein>
<accession>A0A2N1PKT0</accession>
<keyword evidence="1" id="KW-0732">Signal</keyword>
<name>A0A2N1PKT0_9BACT</name>
<dbReference type="AlphaFoldDB" id="A0A2N1PKT0"/>
<gene>
    <name evidence="2" type="ORF">CVV64_16550</name>
</gene>
<organism evidence="2 3">
    <name type="scientific">Candidatus Wallbacteria bacterium HGW-Wallbacteria-1</name>
    <dbReference type="NCBI Taxonomy" id="2013854"/>
    <lineage>
        <taxon>Bacteria</taxon>
        <taxon>Candidatus Walliibacteriota</taxon>
    </lineage>
</organism>
<feature type="chain" id="PRO_5014962184" description="DUF1570 domain-containing protein" evidence="1">
    <location>
        <begin position="30"/>
        <end position="532"/>
    </location>
</feature>
<feature type="signal peptide" evidence="1">
    <location>
        <begin position="1"/>
        <end position="29"/>
    </location>
</feature>